<dbReference type="EMBL" id="JAGGNH010000003">
    <property type="protein sequence ID" value="KAJ0977283.1"/>
    <property type="molecule type" value="Genomic_DNA"/>
</dbReference>
<reference evidence="2" key="2">
    <citation type="journal article" date="2022" name="Hortic Res">
        <title>The genome of Dioscorea zingiberensis sheds light on the biosynthesis, origin and evolution of the medicinally important diosgenin saponins.</title>
        <authorList>
            <person name="Li Y."/>
            <person name="Tan C."/>
            <person name="Li Z."/>
            <person name="Guo J."/>
            <person name="Li S."/>
            <person name="Chen X."/>
            <person name="Wang C."/>
            <person name="Dai X."/>
            <person name="Yang H."/>
            <person name="Song W."/>
            <person name="Hou L."/>
            <person name="Xu J."/>
            <person name="Tong Z."/>
            <person name="Xu A."/>
            <person name="Yuan X."/>
            <person name="Wang W."/>
            <person name="Yang Q."/>
            <person name="Chen L."/>
            <person name="Sun Z."/>
            <person name="Wang K."/>
            <person name="Pan B."/>
            <person name="Chen J."/>
            <person name="Bao Y."/>
            <person name="Liu F."/>
            <person name="Qi X."/>
            <person name="Gang D.R."/>
            <person name="Wen J."/>
            <person name="Li J."/>
        </authorList>
    </citation>
    <scope>NUCLEOTIDE SEQUENCE</scope>
    <source>
        <strain evidence="2">Dzin_1.0</strain>
    </source>
</reference>
<organism evidence="2 3">
    <name type="scientific">Dioscorea zingiberensis</name>
    <dbReference type="NCBI Taxonomy" id="325984"/>
    <lineage>
        <taxon>Eukaryota</taxon>
        <taxon>Viridiplantae</taxon>
        <taxon>Streptophyta</taxon>
        <taxon>Embryophyta</taxon>
        <taxon>Tracheophyta</taxon>
        <taxon>Spermatophyta</taxon>
        <taxon>Magnoliopsida</taxon>
        <taxon>Liliopsida</taxon>
        <taxon>Dioscoreales</taxon>
        <taxon>Dioscoreaceae</taxon>
        <taxon>Dioscorea</taxon>
    </lineage>
</organism>
<evidence type="ECO:0000313" key="2">
    <source>
        <dbReference type="EMBL" id="KAJ0977283.1"/>
    </source>
</evidence>
<reference evidence="2" key="1">
    <citation type="submission" date="2021-03" db="EMBL/GenBank/DDBJ databases">
        <authorList>
            <person name="Li Z."/>
            <person name="Yang C."/>
        </authorList>
    </citation>
    <scope>NUCLEOTIDE SEQUENCE</scope>
    <source>
        <strain evidence="2">Dzin_1.0</strain>
        <tissue evidence="2">Leaf</tissue>
    </source>
</reference>
<dbReference type="Proteomes" id="UP001085076">
    <property type="component" value="Miscellaneous, Linkage group lg03"/>
</dbReference>
<name>A0A9D5HI55_9LILI</name>
<evidence type="ECO:0000313" key="3">
    <source>
        <dbReference type="Proteomes" id="UP001085076"/>
    </source>
</evidence>
<dbReference type="OrthoDB" id="1725426at2759"/>
<accession>A0A9D5HI55</accession>
<proteinExistence type="predicted"/>
<dbReference type="AlphaFoldDB" id="A0A9D5HI55"/>
<dbReference type="InterPro" id="IPR046805">
    <property type="entry name" value="Tra1_ring"/>
</dbReference>
<evidence type="ECO:0000256" key="1">
    <source>
        <dbReference type="SAM" id="MobiDB-lite"/>
    </source>
</evidence>
<feature type="region of interest" description="Disordered" evidence="1">
    <location>
        <begin position="1"/>
        <end position="33"/>
    </location>
</feature>
<dbReference type="Pfam" id="PF20206">
    <property type="entry name" value="Tra1_ring"/>
    <property type="match status" value="1"/>
</dbReference>
<keyword evidence="3" id="KW-1185">Reference proteome</keyword>
<feature type="compositionally biased region" description="Polar residues" evidence="1">
    <location>
        <begin position="10"/>
        <end position="23"/>
    </location>
</feature>
<sequence length="487" mass="53688">MKVVQDTDGHSQINDVFNQNSTVGDLKRPPDPSAFPDDLSKLVKAEPGLQSLCVMSPGGASIPNIETPGSVGQPDEEYKPNAAMEEMIITFLIRVALVIEPKDKEASSMYKQALELLTQALEVWPNANVKFNYLEKLLSNIQPSQSKDPATALAQGLDVMNKILEPCFNSKMLDAGKSLCSLLKMVFIAFPREAPSTPHDVKILYQRVEDLIQKHLAAVTASQISLELSSANSVISFALFVVKTLTEVHKNFIDPFIVPLVRVLQRLRDMASSSSQIRQGQRSDLDSSISARAVADSGSIISNMKCVLKLISEKVMQSPESKRLIGQILHTLLSEKGTDPSVLLCILDTVKSWIEEDFRHIASGASTAALSPKEIVSYLQKLSLVDRKNFSPSTLEEWDAKYLQLLYGICADSSRHTQFLTEMNKLQVADLVLALSELAYTDANVAYHMWVLVFPIVWVTLHKEEQVALAKPMIAPSVKKITIKAAG</sequence>
<comment type="caution">
    <text evidence="2">The sequence shown here is derived from an EMBL/GenBank/DDBJ whole genome shotgun (WGS) entry which is preliminary data.</text>
</comment>
<protein>
    <submittedName>
        <fullName evidence="2">Uncharacterized protein</fullName>
    </submittedName>
</protein>
<gene>
    <name evidence="2" type="ORF">J5N97_012757</name>
</gene>